<dbReference type="AlphaFoldDB" id="D4I0T9"/>
<evidence type="ECO:0000313" key="2">
    <source>
        <dbReference type="Proteomes" id="UP000001841"/>
    </source>
</evidence>
<accession>D4I0T9</accession>
<reference evidence="1 2" key="1">
    <citation type="journal article" date="2010" name="Mol. Plant Microbe Interact.">
        <title>Complete genome sequence of the fire blight pathogen Erwinia amylovora CFBP 1430 and comparison to other Erwinia spp.</title>
        <authorList>
            <person name="Smits T.H."/>
            <person name="Rezzonico F."/>
            <person name="Kamber T."/>
            <person name="Blom J."/>
            <person name="Goesmann A."/>
            <person name="Frey J.E."/>
            <person name="Duffy B."/>
        </authorList>
    </citation>
    <scope>NUCLEOTIDE SEQUENCE [LARGE SCALE GENOMIC DNA]</scope>
    <source>
        <strain evidence="2">CFBP1430</strain>
    </source>
</reference>
<sequence length="30" mass="3509">MIKPLKKQWAISLCQQQNADGFYLRKACLI</sequence>
<gene>
    <name evidence="1" type="ordered locus">EAMY_1414</name>
</gene>
<proteinExistence type="predicted"/>
<organism evidence="1 2">
    <name type="scientific">Erwinia amylovora (strain CFBP1430)</name>
    <dbReference type="NCBI Taxonomy" id="665029"/>
    <lineage>
        <taxon>Bacteria</taxon>
        <taxon>Pseudomonadati</taxon>
        <taxon>Pseudomonadota</taxon>
        <taxon>Gammaproteobacteria</taxon>
        <taxon>Enterobacterales</taxon>
        <taxon>Erwiniaceae</taxon>
        <taxon>Erwinia</taxon>
    </lineage>
</organism>
<protein>
    <submittedName>
        <fullName evidence="1">Uncharacterized protein</fullName>
    </submittedName>
</protein>
<dbReference type="Proteomes" id="UP000001841">
    <property type="component" value="Chromosome"/>
</dbReference>
<name>D4I0T9_ERWAC</name>
<evidence type="ECO:0000313" key="1">
    <source>
        <dbReference type="EMBL" id="CBA20364.1"/>
    </source>
</evidence>
<dbReference type="HOGENOM" id="CLU_3403438_0_0_6"/>
<dbReference type="EMBL" id="FN434113">
    <property type="protein sequence ID" value="CBA20364.1"/>
    <property type="molecule type" value="Genomic_DNA"/>
</dbReference>
<dbReference type="KEGG" id="eam:EAMY_1414"/>